<keyword evidence="3" id="KW-1185">Reference proteome</keyword>
<dbReference type="KEGG" id="tbi:Tbis_3562"/>
<dbReference type="HOGENOM" id="CLU_2276132_0_0_11"/>
<dbReference type="eggNOG" id="ENOG502ZF5E">
    <property type="taxonomic scope" value="Bacteria"/>
</dbReference>
<dbReference type="EMBL" id="CP001874">
    <property type="protein sequence ID" value="ADG90250.1"/>
    <property type="molecule type" value="Genomic_DNA"/>
</dbReference>
<keyword evidence="1" id="KW-0472">Membrane</keyword>
<feature type="transmembrane region" description="Helical" evidence="1">
    <location>
        <begin position="23"/>
        <end position="44"/>
    </location>
</feature>
<keyword evidence="1" id="KW-0812">Transmembrane</keyword>
<organism evidence="2 3">
    <name type="scientific">Thermobispora bispora (strain ATCC 19993 / DSM 43833 / CBS 139.67 / JCM 10125 / KCTC 9307 / NBRC 14880 / R51)</name>
    <dbReference type="NCBI Taxonomy" id="469371"/>
    <lineage>
        <taxon>Bacteria</taxon>
        <taxon>Bacillati</taxon>
        <taxon>Actinomycetota</taxon>
        <taxon>Actinomycetes</taxon>
        <taxon>Streptosporangiales</taxon>
        <taxon>Streptosporangiaceae</taxon>
        <taxon>Thermobispora</taxon>
    </lineage>
</organism>
<evidence type="ECO:0000313" key="2">
    <source>
        <dbReference type="EMBL" id="ADG90250.1"/>
    </source>
</evidence>
<protein>
    <submittedName>
        <fullName evidence="2">Uncharacterized protein</fullName>
    </submittedName>
</protein>
<sequence length="102" mass="10569">MRLDPRPVKEEPRSRLAVSRRPLQNALAGVVFVIGVTAFVLGFIVSAHVIASALGAIGFFAGLFAQYISSTTAQRTFIVAGTVAAFVGAALGIAHGGFDPNV</sequence>
<dbReference type="RefSeq" id="WP_013133783.1">
    <property type="nucleotide sequence ID" value="NC_014165.1"/>
</dbReference>
<evidence type="ECO:0000256" key="1">
    <source>
        <dbReference type="SAM" id="Phobius"/>
    </source>
</evidence>
<proteinExistence type="predicted"/>
<dbReference type="Proteomes" id="UP000006640">
    <property type="component" value="Chromosome"/>
</dbReference>
<accession>D6YAJ7</accession>
<dbReference type="AlphaFoldDB" id="D6YAJ7"/>
<keyword evidence="1" id="KW-1133">Transmembrane helix</keyword>
<evidence type="ECO:0000313" key="3">
    <source>
        <dbReference type="Proteomes" id="UP000006640"/>
    </source>
</evidence>
<name>D6YAJ7_THEBD</name>
<feature type="transmembrane region" description="Helical" evidence="1">
    <location>
        <begin position="76"/>
        <end position="98"/>
    </location>
</feature>
<dbReference type="STRING" id="469371.Tbis_3562"/>
<gene>
    <name evidence="2" type="ordered locus">Tbis_3562</name>
</gene>
<feature type="transmembrane region" description="Helical" evidence="1">
    <location>
        <begin position="50"/>
        <end position="69"/>
    </location>
</feature>
<reference evidence="2 3" key="1">
    <citation type="submission" date="2010-01" db="EMBL/GenBank/DDBJ databases">
        <title>The complete genome of Thermobispora bispora DSM 43833.</title>
        <authorList>
            <consortium name="US DOE Joint Genome Institute (JGI-PGF)"/>
            <person name="Lucas S."/>
            <person name="Copeland A."/>
            <person name="Lapidus A."/>
            <person name="Glavina del Rio T."/>
            <person name="Dalin E."/>
            <person name="Tice H."/>
            <person name="Bruce D."/>
            <person name="Goodwin L."/>
            <person name="Pitluck S."/>
            <person name="Kyrpides N."/>
            <person name="Mavromatis K."/>
            <person name="Ivanova N."/>
            <person name="Mikhailova N."/>
            <person name="Chertkov O."/>
            <person name="Brettin T."/>
            <person name="Detter J.C."/>
            <person name="Han C."/>
            <person name="Larimer F."/>
            <person name="Land M."/>
            <person name="Hauser L."/>
            <person name="Markowitz V."/>
            <person name="Cheng J.-F."/>
            <person name="Hugenholtz P."/>
            <person name="Woyke T."/>
            <person name="Wu D."/>
            <person name="Jando M."/>
            <person name="Schneider S."/>
            <person name="Klenk H.-P."/>
            <person name="Eisen J.A."/>
        </authorList>
    </citation>
    <scope>NUCLEOTIDE SEQUENCE [LARGE SCALE GENOMIC DNA]</scope>
    <source>
        <strain evidence="3">ATCC 19993 / DSM 43833 / CBS 139.67 / JCM 10125 / KCTC 9307 / NBRC 14880 / R51</strain>
    </source>
</reference>